<comment type="caution">
    <text evidence="5">The sequence shown here is derived from an EMBL/GenBank/DDBJ whole genome shotgun (WGS) entry which is preliminary data.</text>
</comment>
<evidence type="ECO:0000256" key="1">
    <source>
        <dbReference type="ARBA" id="ARBA00023015"/>
    </source>
</evidence>
<accession>A0A8J6YTB7</accession>
<keyword evidence="6" id="KW-1185">Reference proteome</keyword>
<dbReference type="GO" id="GO:0003700">
    <property type="term" value="F:DNA-binding transcription factor activity"/>
    <property type="evidence" value="ECO:0007669"/>
    <property type="project" value="InterPro"/>
</dbReference>
<keyword evidence="2" id="KW-0238">DNA-binding</keyword>
<evidence type="ECO:0000259" key="4">
    <source>
        <dbReference type="PROSITE" id="PS50949"/>
    </source>
</evidence>
<dbReference type="AlphaFoldDB" id="A0A8J6YTB7"/>
<feature type="domain" description="HTH gntR-type" evidence="4">
    <location>
        <begin position="4"/>
        <end position="71"/>
    </location>
</feature>
<dbReference type="GO" id="GO:0003677">
    <property type="term" value="F:DNA binding"/>
    <property type="evidence" value="ECO:0007669"/>
    <property type="project" value="UniProtKB-KW"/>
</dbReference>
<keyword evidence="3" id="KW-0804">Transcription</keyword>
<dbReference type="InterPro" id="IPR036388">
    <property type="entry name" value="WH-like_DNA-bd_sf"/>
</dbReference>
<dbReference type="PANTHER" id="PTHR43537">
    <property type="entry name" value="TRANSCRIPTIONAL REGULATOR, GNTR FAMILY"/>
    <property type="match status" value="1"/>
</dbReference>
<sequence>MNRASKAETALDSIRRDICIHASDGETVLHETELSRRFGMSRTPIRQILQRLAYERLVQTRSGVGTVVTPLLEQDRLRDLRSYKGIIDAILRHDLPALSVSQHADILALEGFARSMQPDDPELQYELLTRLHAGLAQLVEDPVLADAFSASFWRAVRWYMRDLAADPGRATERLKGQIADITGYADRRAADLFARVRDNTRG</sequence>
<evidence type="ECO:0000256" key="3">
    <source>
        <dbReference type="ARBA" id="ARBA00023163"/>
    </source>
</evidence>
<dbReference type="Proteomes" id="UP000609121">
    <property type="component" value="Unassembled WGS sequence"/>
</dbReference>
<dbReference type="PROSITE" id="PS50949">
    <property type="entry name" value="HTH_GNTR"/>
    <property type="match status" value="1"/>
</dbReference>
<name>A0A8J6YTB7_9RHOB</name>
<dbReference type="SUPFAM" id="SSF46785">
    <property type="entry name" value="Winged helix' DNA-binding domain"/>
    <property type="match status" value="1"/>
</dbReference>
<dbReference type="PANTHER" id="PTHR43537:SF24">
    <property type="entry name" value="GLUCONATE OPERON TRANSCRIPTIONAL REPRESSOR"/>
    <property type="match status" value="1"/>
</dbReference>
<protein>
    <submittedName>
        <fullName evidence="5">GntR family transcriptional regulator</fullName>
    </submittedName>
</protein>
<dbReference type="Gene3D" id="1.10.10.10">
    <property type="entry name" value="Winged helix-like DNA-binding domain superfamily/Winged helix DNA-binding domain"/>
    <property type="match status" value="1"/>
</dbReference>
<dbReference type="InterPro" id="IPR036390">
    <property type="entry name" value="WH_DNA-bd_sf"/>
</dbReference>
<dbReference type="SMART" id="SM00345">
    <property type="entry name" value="HTH_GNTR"/>
    <property type="match status" value="1"/>
</dbReference>
<dbReference type="EMBL" id="JACVXA010000033">
    <property type="protein sequence ID" value="MBE3638823.1"/>
    <property type="molecule type" value="Genomic_DNA"/>
</dbReference>
<dbReference type="InterPro" id="IPR000524">
    <property type="entry name" value="Tscrpt_reg_HTH_GntR"/>
</dbReference>
<keyword evidence="1" id="KW-0805">Transcription regulation</keyword>
<evidence type="ECO:0000313" key="6">
    <source>
        <dbReference type="Proteomes" id="UP000609121"/>
    </source>
</evidence>
<evidence type="ECO:0000256" key="2">
    <source>
        <dbReference type="ARBA" id="ARBA00023125"/>
    </source>
</evidence>
<dbReference type="Pfam" id="PF00392">
    <property type="entry name" value="GntR"/>
    <property type="match status" value="1"/>
</dbReference>
<proteinExistence type="predicted"/>
<organism evidence="5 6">
    <name type="scientific">Mangrovicoccus algicola</name>
    <dbReference type="NCBI Taxonomy" id="2771008"/>
    <lineage>
        <taxon>Bacteria</taxon>
        <taxon>Pseudomonadati</taxon>
        <taxon>Pseudomonadota</taxon>
        <taxon>Alphaproteobacteria</taxon>
        <taxon>Rhodobacterales</taxon>
        <taxon>Paracoccaceae</taxon>
        <taxon>Mangrovicoccus</taxon>
    </lineage>
</organism>
<dbReference type="RefSeq" id="WP_193182841.1">
    <property type="nucleotide sequence ID" value="NZ_JACVXA010000033.1"/>
</dbReference>
<gene>
    <name evidence="5" type="ORF">ICN82_11485</name>
</gene>
<evidence type="ECO:0000313" key="5">
    <source>
        <dbReference type="EMBL" id="MBE3638823.1"/>
    </source>
</evidence>
<reference evidence="5" key="1">
    <citation type="submission" date="2020-09" db="EMBL/GenBank/DDBJ databases">
        <title>A novel bacterium of genus Mangrovicoccus, isolated from South China Sea.</title>
        <authorList>
            <person name="Huang H."/>
            <person name="Mo K."/>
            <person name="Hu Y."/>
        </authorList>
    </citation>
    <scope>NUCLEOTIDE SEQUENCE</scope>
    <source>
        <strain evidence="5">HB182678</strain>
    </source>
</reference>